<dbReference type="SUPFAM" id="SSF81383">
    <property type="entry name" value="F-box domain"/>
    <property type="match status" value="1"/>
</dbReference>
<organism evidence="4 5">
    <name type="scientific">Nicotiana attenuata</name>
    <name type="common">Coyote tobacco</name>
    <dbReference type="NCBI Taxonomy" id="49451"/>
    <lineage>
        <taxon>Eukaryota</taxon>
        <taxon>Viridiplantae</taxon>
        <taxon>Streptophyta</taxon>
        <taxon>Embryophyta</taxon>
        <taxon>Tracheophyta</taxon>
        <taxon>Spermatophyta</taxon>
        <taxon>Magnoliopsida</taxon>
        <taxon>eudicotyledons</taxon>
        <taxon>Gunneridae</taxon>
        <taxon>Pentapetalae</taxon>
        <taxon>asterids</taxon>
        <taxon>lamiids</taxon>
        <taxon>Solanales</taxon>
        <taxon>Solanaceae</taxon>
        <taxon>Nicotianoideae</taxon>
        <taxon>Nicotianeae</taxon>
        <taxon>Nicotiana</taxon>
    </lineage>
</organism>
<keyword evidence="1" id="KW-0539">Nucleus</keyword>
<dbReference type="InterPro" id="IPR036047">
    <property type="entry name" value="F-box-like_dom_sf"/>
</dbReference>
<keyword evidence="1" id="KW-0833">Ubl conjugation pathway</keyword>
<dbReference type="KEGG" id="nau:109231026"/>
<comment type="subunit">
    <text evidence="1">Component of the SCF-type E3 ligase complex.</text>
</comment>
<dbReference type="Gramene" id="OIS99382">
    <property type="protein sequence ID" value="OIS99382"/>
    <property type="gene ID" value="A4A49_29106"/>
</dbReference>
<dbReference type="PANTHER" id="PTHR12874:SF28">
    <property type="entry name" value="F-BOX PROTEIN"/>
    <property type="match status" value="1"/>
</dbReference>
<reference evidence="4" key="1">
    <citation type="submission" date="2016-11" db="EMBL/GenBank/DDBJ databases">
        <title>The genome of Nicotiana attenuata.</title>
        <authorList>
            <person name="Xu S."/>
            <person name="Brockmoeller T."/>
            <person name="Gaquerel E."/>
            <person name="Navarro A."/>
            <person name="Kuhl H."/>
            <person name="Gase K."/>
            <person name="Ling Z."/>
            <person name="Zhou W."/>
            <person name="Kreitzer C."/>
            <person name="Stanke M."/>
            <person name="Tang H."/>
            <person name="Lyons E."/>
            <person name="Pandey P."/>
            <person name="Pandey S.P."/>
            <person name="Timmermann B."/>
            <person name="Baldwin I.T."/>
        </authorList>
    </citation>
    <scope>NUCLEOTIDE SEQUENCE [LARGE SCALE GENOMIC DNA]</scope>
    <source>
        <strain evidence="4">UT</strain>
    </source>
</reference>
<dbReference type="EMBL" id="MJEQ01037190">
    <property type="protein sequence ID" value="OIS99382.1"/>
    <property type="molecule type" value="Genomic_DNA"/>
</dbReference>
<name>A0A1J6INT4_NICAT</name>
<dbReference type="AlphaFoldDB" id="A0A1J6INT4"/>
<dbReference type="PANTHER" id="PTHR12874">
    <property type="entry name" value="F-BOX ONLY PROTEIN 48-RELATED"/>
    <property type="match status" value="1"/>
</dbReference>
<dbReference type="Gene3D" id="1.20.1280.50">
    <property type="match status" value="1"/>
</dbReference>
<dbReference type="GO" id="GO:0005634">
    <property type="term" value="C:nucleus"/>
    <property type="evidence" value="ECO:0007669"/>
    <property type="project" value="UniProtKB-SubCell"/>
</dbReference>
<evidence type="ECO:0000256" key="2">
    <source>
        <dbReference type="SAM" id="MobiDB-lite"/>
    </source>
</evidence>
<evidence type="ECO:0000313" key="5">
    <source>
        <dbReference type="Proteomes" id="UP000187609"/>
    </source>
</evidence>
<dbReference type="OMA" id="KLWFSLC"/>
<evidence type="ECO:0000313" key="4">
    <source>
        <dbReference type="EMBL" id="OIS99382.1"/>
    </source>
</evidence>
<dbReference type="GO" id="GO:0019005">
    <property type="term" value="C:SCF ubiquitin ligase complex"/>
    <property type="evidence" value="ECO:0007669"/>
    <property type="project" value="UniProtKB-UniRule"/>
</dbReference>
<accession>A0A1J6INT4</accession>
<feature type="region of interest" description="Disordered" evidence="2">
    <location>
        <begin position="214"/>
        <end position="238"/>
    </location>
</feature>
<dbReference type="GO" id="GO:0005737">
    <property type="term" value="C:cytoplasm"/>
    <property type="evidence" value="ECO:0007669"/>
    <property type="project" value="TreeGrafter"/>
</dbReference>
<comment type="pathway">
    <text evidence="1">Protein modification; protein ubiquitination.</text>
</comment>
<evidence type="ECO:0000259" key="3">
    <source>
        <dbReference type="PROSITE" id="PS50181"/>
    </source>
</evidence>
<feature type="region of interest" description="Disordered" evidence="2">
    <location>
        <begin position="254"/>
        <end position="280"/>
    </location>
</feature>
<dbReference type="PROSITE" id="PS50181">
    <property type="entry name" value="FBOX"/>
    <property type="match status" value="1"/>
</dbReference>
<keyword evidence="5" id="KW-1185">Reference proteome</keyword>
<evidence type="ECO:0000256" key="1">
    <source>
        <dbReference type="RuleBase" id="RU369085"/>
    </source>
</evidence>
<sequence>MAKTDEIHTISLSFTDFPEDVQLCILSFLTPLDISNFACTSKRFVSLCRDDPRLWFSMCHRKWGSKTHINKWVSNGKFSYKLLYNTLLEYENLIGFWRLSGADSDTDSPLIFFEWGPFYIAGSRVKPARNCTYGVIKSPFLWMGFNSKGEVVNYLDPEGRVELLSENVMNFDDLGFGESELIQVNVNFMGKTHVVLEENCGSALGYSGNSPQNRGGFRKVSSSGNMRGEEYEDLCGSPGSLPDRLMSEIYQYFANKTSPGGNGSSRRQRRKEKERQGKRKWEPEHYVKIVNCSPTPARPLQGLWKGFCDDMTLEFFLVSYDDVGGIACRRVVELCKPFSAYALVFWTSNTTFIESPLSSEEENIYESRIHIRPLAEADDPCEILPSSDKGVVLRMLCMNSSYDLVIPDLAGSTVNSRQAEGRIWQYENGTFGYGFLRDNYIIDLKHIAQNGQMFDTADISSD</sequence>
<proteinExistence type="predicted"/>
<comment type="function">
    <text evidence="1">Acts as a component of a SCF E3 ubiquitin ligase complexes.</text>
</comment>
<protein>
    <recommendedName>
        <fullName evidence="1">F-box protein</fullName>
    </recommendedName>
</protein>
<feature type="domain" description="F-box" evidence="3">
    <location>
        <begin position="11"/>
        <end position="58"/>
    </location>
</feature>
<dbReference type="GO" id="GO:0009740">
    <property type="term" value="P:gibberellic acid mediated signaling pathway"/>
    <property type="evidence" value="ECO:0007669"/>
    <property type="project" value="TreeGrafter"/>
</dbReference>
<dbReference type="STRING" id="49451.A0A1J6INT4"/>
<comment type="caution">
    <text evidence="4">The sequence shown here is derived from an EMBL/GenBank/DDBJ whole genome shotgun (WGS) entry which is preliminary data.</text>
</comment>
<dbReference type="SMART" id="SM00256">
    <property type="entry name" value="FBOX"/>
    <property type="match status" value="1"/>
</dbReference>
<dbReference type="OrthoDB" id="1924875at2759"/>
<dbReference type="Pfam" id="PF12937">
    <property type="entry name" value="F-box-like"/>
    <property type="match status" value="1"/>
</dbReference>
<dbReference type="GO" id="GO:0016567">
    <property type="term" value="P:protein ubiquitination"/>
    <property type="evidence" value="ECO:0007669"/>
    <property type="project" value="UniProtKB-UniRule"/>
</dbReference>
<comment type="subcellular location">
    <subcellularLocation>
        <location evidence="1">Nucleus</location>
    </subcellularLocation>
</comment>
<dbReference type="InterPro" id="IPR001810">
    <property type="entry name" value="F-box_dom"/>
</dbReference>
<dbReference type="GO" id="GO:0031146">
    <property type="term" value="P:SCF-dependent proteasomal ubiquitin-dependent protein catabolic process"/>
    <property type="evidence" value="ECO:0007669"/>
    <property type="project" value="UniProtKB-UniRule"/>
</dbReference>
<feature type="compositionally biased region" description="Basic and acidic residues" evidence="2">
    <location>
        <begin position="271"/>
        <end position="280"/>
    </location>
</feature>
<gene>
    <name evidence="4" type="ORF">A4A49_29106</name>
</gene>
<dbReference type="Proteomes" id="UP000187609">
    <property type="component" value="Unassembled WGS sequence"/>
</dbReference>